<accession>Q1Z9F4</accession>
<dbReference type="AlphaFoldDB" id="Q1Z9F4"/>
<dbReference type="HOGENOM" id="CLU_123271_0_0_6"/>
<name>Q1Z9F4_9GAMM</name>
<comment type="caution">
    <text evidence="1">The sequence shown here is derived from an EMBL/GenBank/DDBJ whole genome shotgun (WGS) entry which is preliminary data.</text>
</comment>
<dbReference type="RefSeq" id="WP_006231915.1">
    <property type="nucleotide sequence ID" value="NZ_CH724135.1"/>
</dbReference>
<gene>
    <name evidence="1" type="ORF">P3TCK_20010</name>
</gene>
<evidence type="ECO:0000313" key="2">
    <source>
        <dbReference type="Proteomes" id="UP000003789"/>
    </source>
</evidence>
<sequence length="169" mass="19078">MKTLIVLTSVTALMLWYQRTNRTFTPSSNNIIESDMTTGSTVRGIRNKNPLNIEYSKRNNWLGQQGTDGRFCIFSDNKYGFRAGARVLRSYQRRGINTIHSIVHTFAPSHENETDHYANMVSEWMGISKHAPIDVSNDHVAANIIKAMARMEVGQSYPIDTVLEGVKLA</sequence>
<organism evidence="1 2">
    <name type="scientific">Photobacterium profundum 3TCK</name>
    <dbReference type="NCBI Taxonomy" id="314280"/>
    <lineage>
        <taxon>Bacteria</taxon>
        <taxon>Pseudomonadati</taxon>
        <taxon>Pseudomonadota</taxon>
        <taxon>Gammaproteobacteria</taxon>
        <taxon>Vibrionales</taxon>
        <taxon>Vibrionaceae</taxon>
        <taxon>Photobacterium</taxon>
    </lineage>
</organism>
<dbReference type="EMBL" id="AAPH01000002">
    <property type="protein sequence ID" value="EAS44804.1"/>
    <property type="molecule type" value="Genomic_DNA"/>
</dbReference>
<dbReference type="Proteomes" id="UP000003789">
    <property type="component" value="Unassembled WGS sequence"/>
</dbReference>
<reference evidence="1 2" key="1">
    <citation type="submission" date="2006-03" db="EMBL/GenBank/DDBJ databases">
        <authorList>
            <person name="Bartlett D.H."/>
            <person name="Valle G."/>
            <person name="Lauro F.M."/>
            <person name="Vezzi A."/>
            <person name="Simonato F."/>
            <person name="Eloe E."/>
            <person name="Vitulo N."/>
            <person name="Stratton T.K."/>
            <person name="D'angelo M."/>
            <person name="Ferriera S."/>
            <person name="Johnson J."/>
            <person name="Kravitz S."/>
            <person name="Beeson K."/>
            <person name="Sutton G."/>
            <person name="Rogers Y."/>
            <person name="Friedman R."/>
            <person name="Frazier M."/>
            <person name="Venter J.C."/>
        </authorList>
    </citation>
    <scope>NUCLEOTIDE SEQUENCE [LARGE SCALE GENOMIC DNA]</scope>
    <source>
        <strain evidence="1 2">3TCK</strain>
    </source>
</reference>
<evidence type="ECO:0000313" key="1">
    <source>
        <dbReference type="EMBL" id="EAS44804.1"/>
    </source>
</evidence>
<protein>
    <submittedName>
        <fullName evidence="1">Uncharacterized protein</fullName>
    </submittedName>
</protein>
<proteinExistence type="predicted"/>